<sequence>MVKALHVRVFGVPFVLVHGCHWGGPQAVSFGRRNPRVTAVHCTQTLLEDKIHSTDDGHSVKERGFLDSNGHNNKTTYVSSSTPRLTSTQTWVRKSYICMAGSCRRCVQNVDGHLAFWCEHWSPLIEFNRPGG</sequence>
<keyword evidence="1" id="KW-0732">Signal</keyword>
<evidence type="ECO:0000313" key="3">
    <source>
        <dbReference type="Proteomes" id="UP000053647"/>
    </source>
</evidence>
<feature type="signal peptide" evidence="1">
    <location>
        <begin position="1"/>
        <end position="19"/>
    </location>
</feature>
<reference evidence="2 3" key="1">
    <citation type="submission" date="2014-06" db="EMBL/GenBank/DDBJ databases">
        <authorList>
            <consortium name="DOE Joint Genome Institute"/>
            <person name="Kuo A."/>
            <person name="Kohler A."/>
            <person name="Nagy L.G."/>
            <person name="Floudas D."/>
            <person name="Copeland A."/>
            <person name="Barry K.W."/>
            <person name="Cichocki N."/>
            <person name="Veneault-Fourrey C."/>
            <person name="LaButti K."/>
            <person name="Lindquist E.A."/>
            <person name="Lipzen A."/>
            <person name="Lundell T."/>
            <person name="Morin E."/>
            <person name="Murat C."/>
            <person name="Sun H."/>
            <person name="Tunlid A."/>
            <person name="Henrissat B."/>
            <person name="Grigoriev I.V."/>
            <person name="Hibbett D.S."/>
            <person name="Martin F."/>
            <person name="Nordberg H.P."/>
            <person name="Cantor M.N."/>
            <person name="Hua S.X."/>
        </authorList>
    </citation>
    <scope>NUCLEOTIDE SEQUENCE [LARGE SCALE GENOMIC DNA]</scope>
    <source>
        <strain evidence="2 3">ATCC 200175</strain>
    </source>
</reference>
<dbReference type="AlphaFoldDB" id="A0A0C9TDX5"/>
<protein>
    <recommendedName>
        <fullName evidence="4">Secreted protein</fullName>
    </recommendedName>
</protein>
<dbReference type="Proteomes" id="UP000053647">
    <property type="component" value="Unassembled WGS sequence"/>
</dbReference>
<reference evidence="3" key="2">
    <citation type="submission" date="2015-01" db="EMBL/GenBank/DDBJ databases">
        <title>Evolutionary Origins and Diversification of the Mycorrhizal Mutualists.</title>
        <authorList>
            <consortium name="DOE Joint Genome Institute"/>
            <consortium name="Mycorrhizal Genomics Consortium"/>
            <person name="Kohler A."/>
            <person name="Kuo A."/>
            <person name="Nagy L.G."/>
            <person name="Floudas D."/>
            <person name="Copeland A."/>
            <person name="Barry K.W."/>
            <person name="Cichocki N."/>
            <person name="Veneault-Fourrey C."/>
            <person name="LaButti K."/>
            <person name="Lindquist E.A."/>
            <person name="Lipzen A."/>
            <person name="Lundell T."/>
            <person name="Morin E."/>
            <person name="Murat C."/>
            <person name="Riley R."/>
            <person name="Ohm R."/>
            <person name="Sun H."/>
            <person name="Tunlid A."/>
            <person name="Henrissat B."/>
            <person name="Grigoriev I.V."/>
            <person name="Hibbett D.S."/>
            <person name="Martin F."/>
        </authorList>
    </citation>
    <scope>NUCLEOTIDE SEQUENCE [LARGE SCALE GENOMIC DNA]</scope>
    <source>
        <strain evidence="3">ATCC 200175</strain>
    </source>
</reference>
<keyword evidence="3" id="KW-1185">Reference proteome</keyword>
<gene>
    <name evidence="2" type="ORF">PAXINDRAFT_170118</name>
</gene>
<evidence type="ECO:0000256" key="1">
    <source>
        <dbReference type="SAM" id="SignalP"/>
    </source>
</evidence>
<evidence type="ECO:0008006" key="4">
    <source>
        <dbReference type="Google" id="ProtNLM"/>
    </source>
</evidence>
<feature type="non-terminal residue" evidence="2">
    <location>
        <position position="132"/>
    </location>
</feature>
<dbReference type="EMBL" id="KN819348">
    <property type="protein sequence ID" value="KIJ13800.1"/>
    <property type="molecule type" value="Genomic_DNA"/>
</dbReference>
<organism evidence="2 3">
    <name type="scientific">Paxillus involutus ATCC 200175</name>
    <dbReference type="NCBI Taxonomy" id="664439"/>
    <lineage>
        <taxon>Eukaryota</taxon>
        <taxon>Fungi</taxon>
        <taxon>Dikarya</taxon>
        <taxon>Basidiomycota</taxon>
        <taxon>Agaricomycotina</taxon>
        <taxon>Agaricomycetes</taxon>
        <taxon>Agaricomycetidae</taxon>
        <taxon>Boletales</taxon>
        <taxon>Paxilineae</taxon>
        <taxon>Paxillaceae</taxon>
        <taxon>Paxillus</taxon>
    </lineage>
</organism>
<evidence type="ECO:0000313" key="2">
    <source>
        <dbReference type="EMBL" id="KIJ13800.1"/>
    </source>
</evidence>
<proteinExistence type="predicted"/>
<name>A0A0C9TDX5_PAXIN</name>
<accession>A0A0C9TDX5</accession>
<dbReference type="HOGENOM" id="CLU_1922117_0_0_1"/>
<feature type="chain" id="PRO_5002220426" description="Secreted protein" evidence="1">
    <location>
        <begin position="20"/>
        <end position="132"/>
    </location>
</feature>